<accession>A0ABN2AF90</accession>
<evidence type="ECO:0000313" key="2">
    <source>
        <dbReference type="Proteomes" id="UP001500842"/>
    </source>
</evidence>
<gene>
    <name evidence="1" type="ORF">GCM10009788_21950</name>
</gene>
<evidence type="ECO:0000313" key="1">
    <source>
        <dbReference type="EMBL" id="GAA1517396.1"/>
    </source>
</evidence>
<organism evidence="1 2">
    <name type="scientific">Nocardioides humi</name>
    <dbReference type="NCBI Taxonomy" id="449461"/>
    <lineage>
        <taxon>Bacteria</taxon>
        <taxon>Bacillati</taxon>
        <taxon>Actinomycetota</taxon>
        <taxon>Actinomycetes</taxon>
        <taxon>Propionibacteriales</taxon>
        <taxon>Nocardioidaceae</taxon>
        <taxon>Nocardioides</taxon>
    </lineage>
</organism>
<protein>
    <submittedName>
        <fullName evidence="1">Uncharacterized protein</fullName>
    </submittedName>
</protein>
<keyword evidence="2" id="KW-1185">Reference proteome</keyword>
<name>A0ABN2AF90_9ACTN</name>
<proteinExistence type="predicted"/>
<dbReference type="RefSeq" id="WP_281285844.1">
    <property type="nucleotide sequence ID" value="NZ_BAAAOR010000015.1"/>
</dbReference>
<dbReference type="Proteomes" id="UP001500842">
    <property type="component" value="Unassembled WGS sequence"/>
</dbReference>
<sequence>MGQVGPAGDDATMASFFSLLQRNVSDRHKRTNRENPRIPIVT</sequence>
<reference evidence="1 2" key="1">
    <citation type="journal article" date="2019" name="Int. J. Syst. Evol. Microbiol.">
        <title>The Global Catalogue of Microorganisms (GCM) 10K type strain sequencing project: providing services to taxonomists for standard genome sequencing and annotation.</title>
        <authorList>
            <consortium name="The Broad Institute Genomics Platform"/>
            <consortium name="The Broad Institute Genome Sequencing Center for Infectious Disease"/>
            <person name="Wu L."/>
            <person name="Ma J."/>
        </authorList>
    </citation>
    <scope>NUCLEOTIDE SEQUENCE [LARGE SCALE GENOMIC DNA]</scope>
    <source>
        <strain evidence="1 2">JCM 14942</strain>
    </source>
</reference>
<comment type="caution">
    <text evidence="1">The sequence shown here is derived from an EMBL/GenBank/DDBJ whole genome shotgun (WGS) entry which is preliminary data.</text>
</comment>
<dbReference type="EMBL" id="BAAAOR010000015">
    <property type="protein sequence ID" value="GAA1517396.1"/>
    <property type="molecule type" value="Genomic_DNA"/>
</dbReference>